<dbReference type="InParanoid" id="A0A3N4L2I1"/>
<dbReference type="InterPro" id="IPR002594">
    <property type="entry name" value="GH12"/>
</dbReference>
<keyword evidence="3" id="KW-0732">Signal</keyword>
<dbReference type="GO" id="GO:0000272">
    <property type="term" value="P:polysaccharide catabolic process"/>
    <property type="evidence" value="ECO:0007669"/>
    <property type="project" value="UniProtKB-KW"/>
</dbReference>
<keyword evidence="2" id="KW-0119">Carbohydrate metabolism</keyword>
<evidence type="ECO:0000313" key="5">
    <source>
        <dbReference type="Proteomes" id="UP000277580"/>
    </source>
</evidence>
<dbReference type="Gene3D" id="2.60.120.180">
    <property type="match status" value="1"/>
</dbReference>
<feature type="chain" id="PRO_5018079585" evidence="3">
    <location>
        <begin position="19"/>
        <end position="241"/>
    </location>
</feature>
<dbReference type="Proteomes" id="UP000277580">
    <property type="component" value="Unassembled WGS sequence"/>
</dbReference>
<proteinExistence type="inferred from homology"/>
<dbReference type="PANTHER" id="PTHR34002:SF9">
    <property type="entry name" value="XYLOGLUCAN-SPECIFIC ENDO-BETA-1,4-GLUCANASE A"/>
    <property type="match status" value="1"/>
</dbReference>
<gene>
    <name evidence="4" type="ORF">P167DRAFT_551959</name>
</gene>
<dbReference type="GO" id="GO:0030246">
    <property type="term" value="F:carbohydrate binding"/>
    <property type="evidence" value="ECO:0007669"/>
    <property type="project" value="UniProtKB-KW"/>
</dbReference>
<dbReference type="GO" id="GO:0008810">
    <property type="term" value="F:cellulase activity"/>
    <property type="evidence" value="ECO:0007669"/>
    <property type="project" value="InterPro"/>
</dbReference>
<dbReference type="Pfam" id="PF01670">
    <property type="entry name" value="Glyco_hydro_12"/>
    <property type="match status" value="1"/>
</dbReference>
<keyword evidence="4" id="KW-0430">Lectin</keyword>
<dbReference type="OrthoDB" id="95118at2759"/>
<keyword evidence="2" id="KW-0326">Glycosidase</keyword>
<feature type="signal peptide" evidence="3">
    <location>
        <begin position="1"/>
        <end position="18"/>
    </location>
</feature>
<evidence type="ECO:0000313" key="4">
    <source>
        <dbReference type="EMBL" id="RPB15712.1"/>
    </source>
</evidence>
<dbReference type="PANTHER" id="PTHR34002">
    <property type="entry name" value="BLR1656 PROTEIN"/>
    <property type="match status" value="1"/>
</dbReference>
<name>A0A3N4L2I1_9PEZI</name>
<dbReference type="SMR" id="A0A3N4L2I1"/>
<evidence type="ECO:0000256" key="1">
    <source>
        <dbReference type="ARBA" id="ARBA00005519"/>
    </source>
</evidence>
<reference evidence="4 5" key="1">
    <citation type="journal article" date="2018" name="Nat. Ecol. Evol.">
        <title>Pezizomycetes genomes reveal the molecular basis of ectomycorrhizal truffle lifestyle.</title>
        <authorList>
            <person name="Murat C."/>
            <person name="Payen T."/>
            <person name="Noel B."/>
            <person name="Kuo A."/>
            <person name="Morin E."/>
            <person name="Chen J."/>
            <person name="Kohler A."/>
            <person name="Krizsan K."/>
            <person name="Balestrini R."/>
            <person name="Da Silva C."/>
            <person name="Montanini B."/>
            <person name="Hainaut M."/>
            <person name="Levati E."/>
            <person name="Barry K.W."/>
            <person name="Belfiori B."/>
            <person name="Cichocki N."/>
            <person name="Clum A."/>
            <person name="Dockter R.B."/>
            <person name="Fauchery L."/>
            <person name="Guy J."/>
            <person name="Iotti M."/>
            <person name="Le Tacon F."/>
            <person name="Lindquist E.A."/>
            <person name="Lipzen A."/>
            <person name="Malagnac F."/>
            <person name="Mello A."/>
            <person name="Molinier V."/>
            <person name="Miyauchi S."/>
            <person name="Poulain J."/>
            <person name="Riccioni C."/>
            <person name="Rubini A."/>
            <person name="Sitrit Y."/>
            <person name="Splivallo R."/>
            <person name="Traeger S."/>
            <person name="Wang M."/>
            <person name="Zifcakova L."/>
            <person name="Wipf D."/>
            <person name="Zambonelli A."/>
            <person name="Paolocci F."/>
            <person name="Nowrousian M."/>
            <person name="Ottonello S."/>
            <person name="Baldrian P."/>
            <person name="Spatafora J.W."/>
            <person name="Henrissat B."/>
            <person name="Nagy L.G."/>
            <person name="Aury J.M."/>
            <person name="Wincker P."/>
            <person name="Grigoriev I.V."/>
            <person name="Bonfante P."/>
            <person name="Martin F.M."/>
        </authorList>
    </citation>
    <scope>NUCLEOTIDE SEQUENCE [LARGE SCALE GENOMIC DNA]</scope>
    <source>
        <strain evidence="4 5">CCBAS932</strain>
    </source>
</reference>
<sequence>MKFALVASLLLNAAATLAADFCGQWDTATTSNNYIIYNNLWGSSAATSGSQCTGLDSASGTTVAWHTSWTWAGGPYNVKSFANANLVFTPKTVANIASIPSTMRYSYTYSGTMVANVAYDIFLAATSGSSTSAYEVMIWLGAYGGAGPISSSGSAVATVTIAGYSWKLYDGYNGSMHVFSFVAVNSPITSFSGDTKLFLTYLVNSYGLPSSYYVNTIQAGTEPFTGTSAKLTVSAFSVVVN</sequence>
<keyword evidence="2" id="KW-0378">Hydrolase</keyword>
<accession>A0A3N4L2I1</accession>
<keyword evidence="5" id="KW-1185">Reference proteome</keyword>
<dbReference type="InterPro" id="IPR013320">
    <property type="entry name" value="ConA-like_dom_sf"/>
</dbReference>
<evidence type="ECO:0000256" key="3">
    <source>
        <dbReference type="SAM" id="SignalP"/>
    </source>
</evidence>
<keyword evidence="2" id="KW-0624">Polysaccharide degradation</keyword>
<dbReference type="AlphaFoldDB" id="A0A3N4L2I1"/>
<dbReference type="SUPFAM" id="SSF49899">
    <property type="entry name" value="Concanavalin A-like lectins/glucanases"/>
    <property type="match status" value="1"/>
</dbReference>
<comment type="similarity">
    <text evidence="1 2">Belongs to the glycosyl hydrolase 12 (cellulase H) family.</text>
</comment>
<organism evidence="4 5">
    <name type="scientific">Morchella conica CCBAS932</name>
    <dbReference type="NCBI Taxonomy" id="1392247"/>
    <lineage>
        <taxon>Eukaryota</taxon>
        <taxon>Fungi</taxon>
        <taxon>Dikarya</taxon>
        <taxon>Ascomycota</taxon>
        <taxon>Pezizomycotina</taxon>
        <taxon>Pezizomycetes</taxon>
        <taxon>Pezizales</taxon>
        <taxon>Morchellaceae</taxon>
        <taxon>Morchella</taxon>
    </lineage>
</organism>
<evidence type="ECO:0000256" key="2">
    <source>
        <dbReference type="RuleBase" id="RU361163"/>
    </source>
</evidence>
<dbReference type="InterPro" id="IPR013319">
    <property type="entry name" value="GH11/12"/>
</dbReference>
<dbReference type="STRING" id="1392247.A0A3N4L2I1"/>
<protein>
    <submittedName>
        <fullName evidence="4">Concanavalin A-like lectin/glucanase</fullName>
    </submittedName>
</protein>
<dbReference type="EMBL" id="ML119112">
    <property type="protein sequence ID" value="RPB15712.1"/>
    <property type="molecule type" value="Genomic_DNA"/>
</dbReference>